<dbReference type="Proteomes" id="UP000447434">
    <property type="component" value="Chromosome 23"/>
</dbReference>
<proteinExistence type="inferred from homology"/>
<keyword evidence="4" id="KW-0687">Ribonucleoprotein</keyword>
<evidence type="ECO:0000313" key="5">
    <source>
        <dbReference type="Proteomes" id="UP000447434"/>
    </source>
</evidence>
<gene>
    <name evidence="4" type="ORF">Lalb_Chr23g0274561</name>
</gene>
<protein>
    <recommendedName>
        <fullName evidence="2">Small ribosomal subunit protein uS2c</fullName>
    </recommendedName>
    <alternativeName>
        <fullName evidence="3">30S ribosomal protein S2, chloroplastic</fullName>
    </alternativeName>
</protein>
<dbReference type="AlphaFoldDB" id="A0A6A4NFH5"/>
<reference evidence="5" key="1">
    <citation type="journal article" date="2020" name="Nat. Commun.">
        <title>Genome sequence of the cluster root forming white lupin.</title>
        <authorList>
            <person name="Hufnagel B."/>
            <person name="Marques A."/>
            <person name="Soriano A."/>
            <person name="Marques L."/>
            <person name="Divol F."/>
            <person name="Doumas P."/>
            <person name="Sallet E."/>
            <person name="Mancinotti D."/>
            <person name="Carrere S."/>
            <person name="Marande W."/>
            <person name="Arribat S."/>
            <person name="Keller J."/>
            <person name="Huneau C."/>
            <person name="Blein T."/>
            <person name="Aime D."/>
            <person name="Laguerre M."/>
            <person name="Taylor J."/>
            <person name="Schubert V."/>
            <person name="Nelson M."/>
            <person name="Geu-Flores F."/>
            <person name="Crespi M."/>
            <person name="Gallardo-Guerrero K."/>
            <person name="Delaux P.-M."/>
            <person name="Salse J."/>
            <person name="Berges H."/>
            <person name="Guyot R."/>
            <person name="Gouzy J."/>
            <person name="Peret B."/>
        </authorList>
    </citation>
    <scope>NUCLEOTIDE SEQUENCE [LARGE SCALE GENOMIC DNA]</scope>
    <source>
        <strain evidence="5">cv. Amiga</strain>
    </source>
</reference>
<dbReference type="EMBL" id="WOCE01000023">
    <property type="protein sequence ID" value="KAE9587521.1"/>
    <property type="molecule type" value="Genomic_DNA"/>
</dbReference>
<dbReference type="InterPro" id="IPR005706">
    <property type="entry name" value="Ribosomal_uS2_bac/mit/plastid"/>
</dbReference>
<comment type="similarity">
    <text evidence="1">Belongs to the universal ribosomal protein uS2 family.</text>
</comment>
<dbReference type="GO" id="GO:0006412">
    <property type="term" value="P:translation"/>
    <property type="evidence" value="ECO:0007669"/>
    <property type="project" value="InterPro"/>
</dbReference>
<dbReference type="PANTHER" id="PTHR12534:SF0">
    <property type="entry name" value="SMALL RIBOSOMAL SUBUNIT PROTEIN US2M"/>
    <property type="match status" value="1"/>
</dbReference>
<keyword evidence="5" id="KW-1185">Reference proteome</keyword>
<dbReference type="Gene3D" id="3.40.50.10490">
    <property type="entry name" value="Glucose-6-phosphate isomerase like protein, domain 1"/>
    <property type="match status" value="1"/>
</dbReference>
<dbReference type="GO" id="GO:0003735">
    <property type="term" value="F:structural constituent of ribosome"/>
    <property type="evidence" value="ECO:0007669"/>
    <property type="project" value="InterPro"/>
</dbReference>
<evidence type="ECO:0000313" key="4">
    <source>
        <dbReference type="EMBL" id="KAE9587521.1"/>
    </source>
</evidence>
<evidence type="ECO:0000256" key="2">
    <source>
        <dbReference type="ARBA" id="ARBA00035155"/>
    </source>
</evidence>
<dbReference type="Pfam" id="PF00318">
    <property type="entry name" value="Ribosomal_S2"/>
    <property type="match status" value="1"/>
</dbReference>
<sequence>MTKRYWNITLEEMMEVGVHFGHDTGKWNPRMAPYISPNRKGIHITNLTRTARFFISSL</sequence>
<dbReference type="OrthoDB" id="937410at2759"/>
<dbReference type="InterPro" id="IPR001865">
    <property type="entry name" value="Ribosomal_uS2"/>
</dbReference>
<keyword evidence="4" id="KW-0689">Ribosomal protein</keyword>
<dbReference type="PRINTS" id="PR00395">
    <property type="entry name" value="RIBOSOMALS2"/>
</dbReference>
<comment type="caution">
    <text evidence="4">The sequence shown here is derived from an EMBL/GenBank/DDBJ whole genome shotgun (WGS) entry which is preliminary data.</text>
</comment>
<dbReference type="InterPro" id="IPR023591">
    <property type="entry name" value="Ribosomal_uS2_flav_dom_sf"/>
</dbReference>
<evidence type="ECO:0000256" key="1">
    <source>
        <dbReference type="ARBA" id="ARBA00006242"/>
    </source>
</evidence>
<evidence type="ECO:0000256" key="3">
    <source>
        <dbReference type="ARBA" id="ARBA00035546"/>
    </source>
</evidence>
<organism evidence="4 5">
    <name type="scientific">Lupinus albus</name>
    <name type="common">White lupine</name>
    <name type="synonym">Lupinus termis</name>
    <dbReference type="NCBI Taxonomy" id="3870"/>
    <lineage>
        <taxon>Eukaryota</taxon>
        <taxon>Viridiplantae</taxon>
        <taxon>Streptophyta</taxon>
        <taxon>Embryophyta</taxon>
        <taxon>Tracheophyta</taxon>
        <taxon>Spermatophyta</taxon>
        <taxon>Magnoliopsida</taxon>
        <taxon>eudicotyledons</taxon>
        <taxon>Gunneridae</taxon>
        <taxon>Pentapetalae</taxon>
        <taxon>rosids</taxon>
        <taxon>fabids</taxon>
        <taxon>Fabales</taxon>
        <taxon>Fabaceae</taxon>
        <taxon>Papilionoideae</taxon>
        <taxon>50 kb inversion clade</taxon>
        <taxon>genistoids sensu lato</taxon>
        <taxon>core genistoids</taxon>
        <taxon>Genisteae</taxon>
        <taxon>Lupinus</taxon>
    </lineage>
</organism>
<accession>A0A6A4NFH5</accession>
<dbReference type="SUPFAM" id="SSF52313">
    <property type="entry name" value="Ribosomal protein S2"/>
    <property type="match status" value="1"/>
</dbReference>
<dbReference type="GO" id="GO:0005763">
    <property type="term" value="C:mitochondrial small ribosomal subunit"/>
    <property type="evidence" value="ECO:0007669"/>
    <property type="project" value="TreeGrafter"/>
</dbReference>
<dbReference type="PANTHER" id="PTHR12534">
    <property type="entry name" value="30S RIBOSOMAL PROTEIN S2 PROKARYOTIC AND ORGANELLAR"/>
    <property type="match status" value="1"/>
</dbReference>
<name>A0A6A4NFH5_LUPAL</name>